<gene>
    <name evidence="1" type="ORF">TRFO_23298</name>
</gene>
<dbReference type="GeneID" id="94837774"/>
<comment type="caution">
    <text evidence="1">The sequence shown here is derived from an EMBL/GenBank/DDBJ whole genome shotgun (WGS) entry which is preliminary data.</text>
</comment>
<dbReference type="EMBL" id="MLAK01000673">
    <property type="protein sequence ID" value="OHT08225.1"/>
    <property type="molecule type" value="Genomic_DNA"/>
</dbReference>
<name>A0A1J4K9S8_9EUKA</name>
<dbReference type="AlphaFoldDB" id="A0A1J4K9S8"/>
<dbReference type="VEuPathDB" id="TrichDB:TRFO_23298"/>
<proteinExistence type="predicted"/>
<dbReference type="Proteomes" id="UP000179807">
    <property type="component" value="Unassembled WGS sequence"/>
</dbReference>
<keyword evidence="2" id="KW-1185">Reference proteome</keyword>
<reference evidence="1" key="1">
    <citation type="submission" date="2016-10" db="EMBL/GenBank/DDBJ databases">
        <authorList>
            <person name="Benchimol M."/>
            <person name="Almeida L.G."/>
            <person name="Vasconcelos A.T."/>
            <person name="Perreira-Neves A."/>
            <person name="Rosa I.A."/>
            <person name="Tasca T."/>
            <person name="Bogo M.R."/>
            <person name="de Souza W."/>
        </authorList>
    </citation>
    <scope>NUCLEOTIDE SEQUENCE [LARGE SCALE GENOMIC DNA]</scope>
    <source>
        <strain evidence="1">K</strain>
    </source>
</reference>
<dbReference type="RefSeq" id="XP_068361361.1">
    <property type="nucleotide sequence ID" value="XM_068503070.1"/>
</dbReference>
<protein>
    <recommendedName>
        <fullName evidence="3">DBF4-type domain-containing protein</fullName>
    </recommendedName>
</protein>
<evidence type="ECO:0000313" key="2">
    <source>
        <dbReference type="Proteomes" id="UP000179807"/>
    </source>
</evidence>
<sequence>MIESQQISFFQVNPRSRSRAKRGVTQQAQKSIHTDDLFQTSINMKIDPLLFKGLKVFIDLPDGGPKKTAENVLKNSGASIIQDPKQATDIIIINDNCKNDGKSAGTSPARINNRIKGKNNIHGKKQHVISSAQIPWAFASRPQNAPVQHQNLTHESTIDNTINNANQNSSSICNSNCNEKLMIVVADASHKARPIYCALDALPELRQKAVPKGCTFSPFINDEEIKRILHYYREQKRRSIEAKNNQNCSTSHLTCHQDNNALNLPNVNHFTNINHPHVDINLHNNVNNNTNNNNDNNGVSNNVFNNTNNIAEQKEMIREKITLTRYCDICKKMVHEEYAHRNSLEHRQNVAKLFSEVDELALSFPEIENFSS</sequence>
<evidence type="ECO:0008006" key="3">
    <source>
        <dbReference type="Google" id="ProtNLM"/>
    </source>
</evidence>
<evidence type="ECO:0000313" key="1">
    <source>
        <dbReference type="EMBL" id="OHT08225.1"/>
    </source>
</evidence>
<accession>A0A1J4K9S8</accession>
<organism evidence="1 2">
    <name type="scientific">Tritrichomonas foetus</name>
    <dbReference type="NCBI Taxonomy" id="1144522"/>
    <lineage>
        <taxon>Eukaryota</taxon>
        <taxon>Metamonada</taxon>
        <taxon>Parabasalia</taxon>
        <taxon>Tritrichomonadida</taxon>
        <taxon>Tritrichomonadidae</taxon>
        <taxon>Tritrichomonas</taxon>
    </lineage>
</organism>